<evidence type="ECO:0000313" key="1">
    <source>
        <dbReference type="EMBL" id="AXH45164.1"/>
    </source>
</evidence>
<evidence type="ECO:0000313" key="2">
    <source>
        <dbReference type="Proteomes" id="UP000259635"/>
    </source>
</evidence>
<proteinExistence type="predicted"/>
<sequence>MTEVTRGAAHWALDQVFNAAESNDHPLGSHARQLISQFYPPLISTAKELAKAVRVEVPRENDFWVDLHELRAEVLVRGKHRLLDRTVAVKTMVSAQLPMDAITFSLDKMIQALVPHIKEVLDGKEE</sequence>
<name>A0A345KQ62_9CAUD</name>
<dbReference type="Proteomes" id="UP000259635">
    <property type="component" value="Segment"/>
</dbReference>
<organism evidence="1 2">
    <name type="scientific">Gordonia phage SketchMex</name>
    <dbReference type="NCBI Taxonomy" id="2250418"/>
    <lineage>
        <taxon>Viruses</taxon>
        <taxon>Duplodnaviria</taxon>
        <taxon>Heunggongvirae</taxon>
        <taxon>Uroviricota</taxon>
        <taxon>Caudoviricetes</taxon>
        <taxon>Emalynvirus</taxon>
        <taxon>Emalynvirus troje</taxon>
    </lineage>
</organism>
<accession>A0A345KQ62</accession>
<reference evidence="1 2" key="1">
    <citation type="submission" date="2018-06" db="EMBL/GenBank/DDBJ databases">
        <authorList>
            <person name="Askins J.L."/>
            <person name="Jones G.C."/>
            <person name="Pennington B.T."/>
            <person name="David R."/>
            <person name="Bowman H."/>
            <person name="Brownlee C.M."/>
            <person name="Davis H.K."/>
            <person name="Edmondson E.M."/>
            <person name="Edwards S.L."/>
            <person name="Gills J.R."/>
            <person name="Haberman K.L."/>
            <person name="Jacobs K.R."/>
            <person name="Livingston L.W."/>
            <person name="Masengale M.E."/>
            <person name="Morrison C.M."/>
            <person name="Mullins A.M."/>
            <person name="Pate M.D."/>
            <person name="Pickard K.N."/>
            <person name="Rainwater D.R."/>
            <person name="Studdard A.C."/>
            <person name="Walker A.L."/>
            <person name="Wooten L.C."/>
            <person name="Plymale R.C."/>
            <person name="Reyna N.S."/>
            <person name="Garlena R.A."/>
            <person name="Russell D.A."/>
            <person name="Pope W.H."/>
            <person name="Jacobs-Sera D."/>
            <person name="Hendrix R.W."/>
            <person name="Hatfull G.F."/>
        </authorList>
    </citation>
    <scope>NUCLEOTIDE SEQUENCE [LARGE SCALE GENOMIC DNA]</scope>
</reference>
<gene>
    <name evidence="1" type="primary">64</name>
    <name evidence="1" type="ORF">SEA_SKETCHMEX_64</name>
</gene>
<dbReference type="EMBL" id="MH450132">
    <property type="protein sequence ID" value="AXH45164.1"/>
    <property type="molecule type" value="Genomic_DNA"/>
</dbReference>
<protein>
    <submittedName>
        <fullName evidence="1">Uncharacterized protein</fullName>
    </submittedName>
</protein>